<reference evidence="5 6" key="1">
    <citation type="journal article" date="2019" name="Int. J. Syst. Evol. Microbiol.">
        <title>The Global Catalogue of Microorganisms (GCM) 10K type strain sequencing project: providing services to taxonomists for standard genome sequencing and annotation.</title>
        <authorList>
            <consortium name="The Broad Institute Genomics Platform"/>
            <consortium name="The Broad Institute Genome Sequencing Center for Infectious Disease"/>
            <person name="Wu L."/>
            <person name="Ma J."/>
        </authorList>
    </citation>
    <scope>NUCLEOTIDE SEQUENCE [LARGE SCALE GENOMIC DNA]</scope>
    <source>
        <strain evidence="5 6">JCM 16013</strain>
    </source>
</reference>
<dbReference type="NCBIfam" id="NF005801">
    <property type="entry name" value="PRK07656.1"/>
    <property type="match status" value="1"/>
</dbReference>
<evidence type="ECO:0000256" key="2">
    <source>
        <dbReference type="ARBA" id="ARBA00022598"/>
    </source>
</evidence>
<comment type="caution">
    <text evidence="5">The sequence shown here is derived from an EMBL/GenBank/DDBJ whole genome shotgun (WGS) entry which is preliminary data.</text>
</comment>
<feature type="domain" description="AMP-binding enzyme C-terminal" evidence="4">
    <location>
        <begin position="430"/>
        <end position="505"/>
    </location>
</feature>
<organism evidence="5 6">
    <name type="scientific">Catenulispora subtropica</name>
    <dbReference type="NCBI Taxonomy" id="450798"/>
    <lineage>
        <taxon>Bacteria</taxon>
        <taxon>Bacillati</taxon>
        <taxon>Actinomycetota</taxon>
        <taxon>Actinomycetes</taxon>
        <taxon>Catenulisporales</taxon>
        <taxon>Catenulisporaceae</taxon>
        <taxon>Catenulispora</taxon>
    </lineage>
</organism>
<accession>A0ABN2RVA6</accession>
<dbReference type="InterPro" id="IPR042099">
    <property type="entry name" value="ANL_N_sf"/>
</dbReference>
<gene>
    <name evidence="5" type="ORF">GCM10009838_39450</name>
</gene>
<dbReference type="GO" id="GO:0016874">
    <property type="term" value="F:ligase activity"/>
    <property type="evidence" value="ECO:0007669"/>
    <property type="project" value="UniProtKB-KW"/>
</dbReference>
<keyword evidence="2 5" id="KW-0436">Ligase</keyword>
<dbReference type="InterPro" id="IPR020845">
    <property type="entry name" value="AMP-binding_CS"/>
</dbReference>
<dbReference type="Gene3D" id="3.30.300.30">
    <property type="match status" value="1"/>
</dbReference>
<name>A0ABN2RVA6_9ACTN</name>
<dbReference type="Pfam" id="PF00501">
    <property type="entry name" value="AMP-binding"/>
    <property type="match status" value="1"/>
</dbReference>
<protein>
    <submittedName>
        <fullName evidence="5">FadD3 family acyl-CoA ligase</fullName>
    </submittedName>
</protein>
<dbReference type="SUPFAM" id="SSF56801">
    <property type="entry name" value="Acetyl-CoA synthetase-like"/>
    <property type="match status" value="1"/>
</dbReference>
<dbReference type="Proteomes" id="UP001499854">
    <property type="component" value="Unassembled WGS sequence"/>
</dbReference>
<evidence type="ECO:0000313" key="6">
    <source>
        <dbReference type="Proteomes" id="UP001499854"/>
    </source>
</evidence>
<evidence type="ECO:0000259" key="4">
    <source>
        <dbReference type="Pfam" id="PF13193"/>
    </source>
</evidence>
<dbReference type="PANTHER" id="PTHR43201">
    <property type="entry name" value="ACYL-COA SYNTHETASE"/>
    <property type="match status" value="1"/>
</dbReference>
<dbReference type="InterPro" id="IPR025110">
    <property type="entry name" value="AMP-bd_C"/>
</dbReference>
<dbReference type="InterPro" id="IPR000873">
    <property type="entry name" value="AMP-dep_synth/lig_dom"/>
</dbReference>
<dbReference type="Gene3D" id="3.40.50.12780">
    <property type="entry name" value="N-terminal domain of ligase-like"/>
    <property type="match status" value="1"/>
</dbReference>
<dbReference type="InterPro" id="IPR045851">
    <property type="entry name" value="AMP-bd_C_sf"/>
</dbReference>
<proteinExistence type="inferred from homology"/>
<dbReference type="RefSeq" id="WP_344658525.1">
    <property type="nucleotide sequence ID" value="NZ_BAAAQM010000021.1"/>
</dbReference>
<dbReference type="PROSITE" id="PS00455">
    <property type="entry name" value="AMP_BINDING"/>
    <property type="match status" value="1"/>
</dbReference>
<keyword evidence="6" id="KW-1185">Reference proteome</keyword>
<dbReference type="Pfam" id="PF13193">
    <property type="entry name" value="AMP-binding_C"/>
    <property type="match status" value="1"/>
</dbReference>
<evidence type="ECO:0000259" key="3">
    <source>
        <dbReference type="Pfam" id="PF00501"/>
    </source>
</evidence>
<dbReference type="EMBL" id="BAAAQM010000021">
    <property type="protein sequence ID" value="GAA1975391.1"/>
    <property type="molecule type" value="Genomic_DNA"/>
</dbReference>
<dbReference type="PANTHER" id="PTHR43201:SF5">
    <property type="entry name" value="MEDIUM-CHAIN ACYL-COA LIGASE ACSF2, MITOCHONDRIAL"/>
    <property type="match status" value="1"/>
</dbReference>
<feature type="domain" description="AMP-dependent synthetase/ligase" evidence="3">
    <location>
        <begin position="15"/>
        <end position="379"/>
    </location>
</feature>
<evidence type="ECO:0000256" key="1">
    <source>
        <dbReference type="ARBA" id="ARBA00006432"/>
    </source>
</evidence>
<evidence type="ECO:0000313" key="5">
    <source>
        <dbReference type="EMBL" id="GAA1975391.1"/>
    </source>
</evidence>
<comment type="similarity">
    <text evidence="1">Belongs to the ATP-dependent AMP-binding enzyme family.</text>
</comment>
<sequence length="512" mass="54798">MTVQHGETTIPDLVARAAADFGDREAVVDGAERLTFGDLASRVRQAGRAMIAWGVRPGDRVALWAPNSAEWIVTALGAVSAGAVLVPLNTRLKAAEVGSILRKSKTKLVAVSGEFLGVDYVAQMESLRAELPDLETMTAFTDGGLPPVVSRRQFRAPGMKVPASAFDEAAASVSTTSPGDLFFTSGTTGSPKGVLTTHGQTTRAFHQWSEIVGLRAGDRYLIANPFSHTFGYKAGILACLMRGATMVPLATFDAETLFETIERERITVFPAAPAVYQMMLADPGLAKHDLSSLRAAATGAAVIPVELIHRMRDTLGLETVVTAYGLTEATGVVTMSRAGDDPETVARTSGRAIDGVEVRVAEDTKEILVRGYNVMPGYFEDEDATAEAVDADGWLHTGDVGELDAAGNLRITDRIKDMFICGGFNAYPAEIEQVLLTYPGVREAAVIGVPDQRLGEVGKAFVIAAPGREPDPEALIEYAKERLANYKVPKHVELVEAFPRSSLGKVLKRELR</sequence>